<dbReference type="Gene3D" id="3.30.420.10">
    <property type="entry name" value="Ribonuclease H-like superfamily/Ribonuclease H"/>
    <property type="match status" value="1"/>
</dbReference>
<sequence>MKYAWIDAQRRDFGLDEMCAVLDVSESGYRSWKHGVKPHRKRLTDAQMLVLIQSIHAEFKGAYGSPRMVKELRRRGFPASKERVERLMQENGIKAKHKRRFKVTTDSKHNLPIAPNLLERNFTPDAPNQVWTSDITYLWTDEGWLYLAIVLDLFNREVVGWSLKPRMTADIVTDALTMAWFRRKPATGLIHHSDRGSQYASHAFQAKLTEYGMICSMSRKGNCWDNAPSESWFGSFKNERVYGERFETRGEVIAM</sequence>
<dbReference type="GO" id="GO:0015074">
    <property type="term" value="P:DNA integration"/>
    <property type="evidence" value="ECO:0007669"/>
    <property type="project" value="InterPro"/>
</dbReference>
<gene>
    <name evidence="2" type="ORF">AWT59_3436</name>
</gene>
<dbReference type="Pfam" id="PF00665">
    <property type="entry name" value="rve"/>
    <property type="match status" value="1"/>
</dbReference>
<evidence type="ECO:0000313" key="2">
    <source>
        <dbReference type="EMBL" id="KXS30440.1"/>
    </source>
</evidence>
<name>A0A139BN82_9PROT</name>
<dbReference type="Proteomes" id="UP000070578">
    <property type="component" value="Unassembled WGS sequence"/>
</dbReference>
<dbReference type="InterPro" id="IPR025948">
    <property type="entry name" value="HTH-like_dom"/>
</dbReference>
<evidence type="ECO:0000313" key="3">
    <source>
        <dbReference type="Proteomes" id="UP000070578"/>
    </source>
</evidence>
<dbReference type="NCBIfam" id="NF033516">
    <property type="entry name" value="transpos_IS3"/>
    <property type="match status" value="1"/>
</dbReference>
<evidence type="ECO:0000259" key="1">
    <source>
        <dbReference type="PROSITE" id="PS50994"/>
    </source>
</evidence>
<dbReference type="EMBL" id="LSLI01000258">
    <property type="protein sequence ID" value="KXS30440.1"/>
    <property type="molecule type" value="Genomic_DNA"/>
</dbReference>
<feature type="non-terminal residue" evidence="2">
    <location>
        <position position="255"/>
    </location>
</feature>
<dbReference type="PANTHER" id="PTHR46889:SF4">
    <property type="entry name" value="TRANSPOSASE INSO FOR INSERTION SEQUENCE ELEMENT IS911B-RELATED"/>
    <property type="match status" value="1"/>
</dbReference>
<dbReference type="AlphaFoldDB" id="A0A139BN82"/>
<dbReference type="GO" id="GO:0003676">
    <property type="term" value="F:nucleic acid binding"/>
    <property type="evidence" value="ECO:0007669"/>
    <property type="project" value="InterPro"/>
</dbReference>
<dbReference type="SUPFAM" id="SSF53098">
    <property type="entry name" value="Ribonuclease H-like"/>
    <property type="match status" value="1"/>
</dbReference>
<reference evidence="2 3" key="1">
    <citation type="submission" date="2016-02" db="EMBL/GenBank/DDBJ databases">
        <authorList>
            <person name="Wen L."/>
            <person name="He K."/>
            <person name="Yang H."/>
        </authorList>
    </citation>
    <scope>NUCLEOTIDE SEQUENCE [LARGE SCALE GENOMIC DNA]</scope>
    <source>
        <strain evidence="2">ShG14-8</strain>
    </source>
</reference>
<dbReference type="InterPro" id="IPR050900">
    <property type="entry name" value="Transposase_IS3/IS150/IS904"/>
</dbReference>
<dbReference type="InterPro" id="IPR012337">
    <property type="entry name" value="RNaseH-like_sf"/>
</dbReference>
<dbReference type="InterPro" id="IPR001584">
    <property type="entry name" value="Integrase_cat-core"/>
</dbReference>
<comment type="caution">
    <text evidence="2">The sequence shown here is derived from an EMBL/GenBank/DDBJ whole genome shotgun (WGS) entry which is preliminary data.</text>
</comment>
<proteinExistence type="predicted"/>
<organism evidence="2 3">
    <name type="scientific">Candidatus Gallionella acididurans</name>
    <dbReference type="NCBI Taxonomy" id="1796491"/>
    <lineage>
        <taxon>Bacteria</taxon>
        <taxon>Pseudomonadati</taxon>
        <taxon>Pseudomonadota</taxon>
        <taxon>Betaproteobacteria</taxon>
        <taxon>Nitrosomonadales</taxon>
        <taxon>Gallionellaceae</taxon>
        <taxon>Gallionella</taxon>
    </lineage>
</organism>
<dbReference type="PATRIC" id="fig|1796491.3.peg.3774"/>
<protein>
    <submittedName>
        <fullName evidence="2">Integrase catalytic region</fullName>
    </submittedName>
</protein>
<dbReference type="InterPro" id="IPR048020">
    <property type="entry name" value="Transpos_IS3"/>
</dbReference>
<dbReference type="PROSITE" id="PS50994">
    <property type="entry name" value="INTEGRASE"/>
    <property type="match status" value="1"/>
</dbReference>
<accession>A0A139BN82</accession>
<dbReference type="PANTHER" id="PTHR46889">
    <property type="entry name" value="TRANSPOSASE INSF FOR INSERTION SEQUENCE IS3B-RELATED"/>
    <property type="match status" value="1"/>
</dbReference>
<reference evidence="2 3" key="2">
    <citation type="submission" date="2016-03" db="EMBL/GenBank/DDBJ databases">
        <title>New uncultured bacterium of the family Gallionellaceae from acid mine drainage: description and reconstruction of genome based on metagenomic analysis of microbial community.</title>
        <authorList>
            <person name="Kadnikov V."/>
            <person name="Ivasenko D."/>
            <person name="Beletsky A."/>
            <person name="Mardanov A."/>
            <person name="Danilova E."/>
            <person name="Pimenov N."/>
            <person name="Karnachuk O."/>
            <person name="Ravin N."/>
        </authorList>
    </citation>
    <scope>NUCLEOTIDE SEQUENCE [LARGE SCALE GENOMIC DNA]</scope>
    <source>
        <strain evidence="2">ShG14-8</strain>
    </source>
</reference>
<dbReference type="InterPro" id="IPR036397">
    <property type="entry name" value="RNaseH_sf"/>
</dbReference>
<dbReference type="Pfam" id="PF13276">
    <property type="entry name" value="HTH_21"/>
    <property type="match status" value="1"/>
</dbReference>
<feature type="domain" description="Integrase catalytic" evidence="1">
    <location>
        <begin position="123"/>
        <end position="255"/>
    </location>
</feature>